<proteinExistence type="predicted"/>
<reference evidence="1" key="1">
    <citation type="submission" date="2022-06" db="EMBL/GenBank/DDBJ databases">
        <authorList>
            <consortium name="SYNGENTA / RWTH Aachen University"/>
        </authorList>
    </citation>
    <scope>NUCLEOTIDE SEQUENCE</scope>
</reference>
<evidence type="ECO:0000313" key="2">
    <source>
        <dbReference type="Proteomes" id="UP001153365"/>
    </source>
</evidence>
<comment type="caution">
    <text evidence="1">The sequence shown here is derived from an EMBL/GenBank/DDBJ whole genome shotgun (WGS) entry which is preliminary data.</text>
</comment>
<dbReference type="Proteomes" id="UP001153365">
    <property type="component" value="Unassembled WGS sequence"/>
</dbReference>
<gene>
    <name evidence="1" type="ORF">PPACK8108_LOCUS13002</name>
</gene>
<evidence type="ECO:0000313" key="1">
    <source>
        <dbReference type="EMBL" id="CAH7678476.1"/>
    </source>
</evidence>
<dbReference type="EMBL" id="CALTRL010003192">
    <property type="protein sequence ID" value="CAH7678476.1"/>
    <property type="molecule type" value="Genomic_DNA"/>
</dbReference>
<name>A0AAV0B2P5_PHAPC</name>
<sequence length="155" mass="17589">MSGMMKKITRESKLSLQVDTYDNLGTKCYIETGWATAFNFTPHELLNCSKIDAVVTNQTTKVDTSQVLMMKKTRSILSKVLKDDLIARDPTDQLVEGPYCQTEVVQVKMKLRARQSSLDGMGEVRFRPDWILKTFLEIFFASKEGRNGGQSNVKK</sequence>
<accession>A0AAV0B2P5</accession>
<protein>
    <submittedName>
        <fullName evidence="1">Uncharacterized protein</fullName>
    </submittedName>
</protein>
<keyword evidence="2" id="KW-1185">Reference proteome</keyword>
<organism evidence="1 2">
    <name type="scientific">Phakopsora pachyrhizi</name>
    <name type="common">Asian soybean rust disease fungus</name>
    <dbReference type="NCBI Taxonomy" id="170000"/>
    <lineage>
        <taxon>Eukaryota</taxon>
        <taxon>Fungi</taxon>
        <taxon>Dikarya</taxon>
        <taxon>Basidiomycota</taxon>
        <taxon>Pucciniomycotina</taxon>
        <taxon>Pucciniomycetes</taxon>
        <taxon>Pucciniales</taxon>
        <taxon>Phakopsoraceae</taxon>
        <taxon>Phakopsora</taxon>
    </lineage>
</organism>
<dbReference type="AlphaFoldDB" id="A0AAV0B2P5"/>